<dbReference type="InterPro" id="IPR035965">
    <property type="entry name" value="PAS-like_dom_sf"/>
</dbReference>
<feature type="domain" description="GGDEF" evidence="4">
    <location>
        <begin position="176"/>
        <end position="309"/>
    </location>
</feature>
<comment type="caution">
    <text evidence="5">The sequence shown here is derived from an EMBL/GenBank/DDBJ whole genome shotgun (WGS) entry which is preliminary data.</text>
</comment>
<proteinExistence type="predicted"/>
<keyword evidence="6" id="KW-1185">Reference proteome</keyword>
<protein>
    <recommendedName>
        <fullName evidence="2">diguanylate cyclase</fullName>
        <ecNumber evidence="2">2.7.7.65</ecNumber>
    </recommendedName>
</protein>
<dbReference type="AlphaFoldDB" id="A0A919ELM1"/>
<evidence type="ECO:0000259" key="4">
    <source>
        <dbReference type="PROSITE" id="PS50887"/>
    </source>
</evidence>
<name>A0A919ELM1_9GAMM</name>
<dbReference type="GO" id="GO:0043709">
    <property type="term" value="P:cell adhesion involved in single-species biofilm formation"/>
    <property type="evidence" value="ECO:0007669"/>
    <property type="project" value="TreeGrafter"/>
</dbReference>
<evidence type="ECO:0000313" key="5">
    <source>
        <dbReference type="EMBL" id="GHF96980.1"/>
    </source>
</evidence>
<evidence type="ECO:0000256" key="2">
    <source>
        <dbReference type="ARBA" id="ARBA00012528"/>
    </source>
</evidence>
<dbReference type="SMART" id="SM00267">
    <property type="entry name" value="GGDEF"/>
    <property type="match status" value="1"/>
</dbReference>
<dbReference type="Pfam" id="PF00990">
    <property type="entry name" value="GGDEF"/>
    <property type="match status" value="1"/>
</dbReference>
<gene>
    <name evidence="5" type="ORF">GCM10017161_26330</name>
</gene>
<dbReference type="PANTHER" id="PTHR45138">
    <property type="entry name" value="REGULATORY COMPONENTS OF SENSORY TRANSDUCTION SYSTEM"/>
    <property type="match status" value="1"/>
</dbReference>
<accession>A0A919ELM1</accession>
<comment type="cofactor">
    <cofactor evidence="1">
        <name>Mg(2+)</name>
        <dbReference type="ChEBI" id="CHEBI:18420"/>
    </cofactor>
</comment>
<dbReference type="FunFam" id="3.30.70.270:FF:000001">
    <property type="entry name" value="Diguanylate cyclase domain protein"/>
    <property type="match status" value="1"/>
</dbReference>
<evidence type="ECO:0000256" key="3">
    <source>
        <dbReference type="ARBA" id="ARBA00034247"/>
    </source>
</evidence>
<dbReference type="Gene3D" id="3.30.450.20">
    <property type="entry name" value="PAS domain"/>
    <property type="match status" value="1"/>
</dbReference>
<dbReference type="NCBIfam" id="TIGR00254">
    <property type="entry name" value="GGDEF"/>
    <property type="match status" value="1"/>
</dbReference>
<dbReference type="Proteomes" id="UP000623842">
    <property type="component" value="Unassembled WGS sequence"/>
</dbReference>
<reference evidence="5" key="1">
    <citation type="journal article" date="2014" name="Int. J. Syst. Evol. Microbiol.">
        <title>Complete genome sequence of Corynebacterium casei LMG S-19264T (=DSM 44701T), isolated from a smear-ripened cheese.</title>
        <authorList>
            <consortium name="US DOE Joint Genome Institute (JGI-PGF)"/>
            <person name="Walter F."/>
            <person name="Albersmeier A."/>
            <person name="Kalinowski J."/>
            <person name="Ruckert C."/>
        </authorList>
    </citation>
    <scope>NUCLEOTIDE SEQUENCE</scope>
    <source>
        <strain evidence="5">KCTC 42731</strain>
    </source>
</reference>
<evidence type="ECO:0000313" key="6">
    <source>
        <dbReference type="Proteomes" id="UP000623842"/>
    </source>
</evidence>
<dbReference type="SUPFAM" id="SSF55785">
    <property type="entry name" value="PYP-like sensor domain (PAS domain)"/>
    <property type="match status" value="1"/>
</dbReference>
<evidence type="ECO:0000256" key="1">
    <source>
        <dbReference type="ARBA" id="ARBA00001946"/>
    </source>
</evidence>
<dbReference type="CDD" id="cd01949">
    <property type="entry name" value="GGDEF"/>
    <property type="match status" value="1"/>
</dbReference>
<dbReference type="InterPro" id="IPR043128">
    <property type="entry name" value="Rev_trsase/Diguanyl_cyclase"/>
</dbReference>
<dbReference type="Gene3D" id="3.30.70.270">
    <property type="match status" value="1"/>
</dbReference>
<dbReference type="PROSITE" id="PS50887">
    <property type="entry name" value="GGDEF"/>
    <property type="match status" value="1"/>
</dbReference>
<dbReference type="InterPro" id="IPR000160">
    <property type="entry name" value="GGDEF_dom"/>
</dbReference>
<reference evidence="5" key="2">
    <citation type="submission" date="2020-09" db="EMBL/GenBank/DDBJ databases">
        <authorList>
            <person name="Sun Q."/>
            <person name="Kim S."/>
        </authorList>
    </citation>
    <scope>NUCLEOTIDE SEQUENCE</scope>
    <source>
        <strain evidence="5">KCTC 42731</strain>
    </source>
</reference>
<dbReference type="GO" id="GO:0052621">
    <property type="term" value="F:diguanylate cyclase activity"/>
    <property type="evidence" value="ECO:0007669"/>
    <property type="project" value="UniProtKB-EC"/>
</dbReference>
<dbReference type="InterPro" id="IPR050469">
    <property type="entry name" value="Diguanylate_Cyclase"/>
</dbReference>
<dbReference type="InterPro" id="IPR029787">
    <property type="entry name" value="Nucleotide_cyclase"/>
</dbReference>
<dbReference type="EMBL" id="BNCK01000006">
    <property type="protein sequence ID" value="GHF96980.1"/>
    <property type="molecule type" value="Genomic_DNA"/>
</dbReference>
<sequence>MAEELDQVIANALREVLEVTPNAIGIFDQSLTLIYCNDVLAGLFCMTRAEALGKTQEEILKRSFDTSEGINIASDDFDSWYQELNCNQQQTHFNQFEADTTEGVVFKMTRMTLDSGLMVMLGTEITELKQVQSSLELALTKLELLANTDQLTGVYNRRYFEDIARKEIDRCIRYQQTFSLLLIDLDHFKNINDHFGHHIGDEVLIHVTSICQRQLRLTDTLCRIGGEEFAIILPSTEASDALQIAERIRESVNQANIPVDEHQTNITMSISIGVTEYKRHDMAISDTLIRADKALYRVKENGRNSCLLI</sequence>
<dbReference type="PANTHER" id="PTHR45138:SF9">
    <property type="entry name" value="DIGUANYLATE CYCLASE DGCM-RELATED"/>
    <property type="match status" value="1"/>
</dbReference>
<comment type="catalytic activity">
    <reaction evidence="3">
        <text>2 GTP = 3',3'-c-di-GMP + 2 diphosphate</text>
        <dbReference type="Rhea" id="RHEA:24898"/>
        <dbReference type="ChEBI" id="CHEBI:33019"/>
        <dbReference type="ChEBI" id="CHEBI:37565"/>
        <dbReference type="ChEBI" id="CHEBI:58805"/>
        <dbReference type="EC" id="2.7.7.65"/>
    </reaction>
</comment>
<dbReference type="RefSeq" id="WP_189771407.1">
    <property type="nucleotide sequence ID" value="NZ_BNCK01000006.1"/>
</dbReference>
<dbReference type="SUPFAM" id="SSF55073">
    <property type="entry name" value="Nucleotide cyclase"/>
    <property type="match status" value="1"/>
</dbReference>
<organism evidence="5 6">
    <name type="scientific">Thalassotalea marina</name>
    <dbReference type="NCBI Taxonomy" id="1673741"/>
    <lineage>
        <taxon>Bacteria</taxon>
        <taxon>Pseudomonadati</taxon>
        <taxon>Pseudomonadota</taxon>
        <taxon>Gammaproteobacteria</taxon>
        <taxon>Alteromonadales</taxon>
        <taxon>Colwelliaceae</taxon>
        <taxon>Thalassotalea</taxon>
    </lineage>
</organism>
<dbReference type="GO" id="GO:0005886">
    <property type="term" value="C:plasma membrane"/>
    <property type="evidence" value="ECO:0007669"/>
    <property type="project" value="TreeGrafter"/>
</dbReference>
<dbReference type="EC" id="2.7.7.65" evidence="2"/>
<dbReference type="Pfam" id="PF12860">
    <property type="entry name" value="PAS_7"/>
    <property type="match status" value="1"/>
</dbReference>
<dbReference type="GO" id="GO:1902201">
    <property type="term" value="P:negative regulation of bacterial-type flagellum-dependent cell motility"/>
    <property type="evidence" value="ECO:0007669"/>
    <property type="project" value="TreeGrafter"/>
</dbReference>